<dbReference type="InterPro" id="IPR051399">
    <property type="entry name" value="RNA-guided_DNA_endo/Transpos"/>
</dbReference>
<dbReference type="Pfam" id="PF01385">
    <property type="entry name" value="OrfB_IS605"/>
    <property type="match status" value="1"/>
</dbReference>
<evidence type="ECO:0000256" key="6">
    <source>
        <dbReference type="ARBA" id="ARBA00023125"/>
    </source>
</evidence>
<dbReference type="PANTHER" id="PTHR30405">
    <property type="entry name" value="TRANSPOSASE"/>
    <property type="match status" value="1"/>
</dbReference>
<comment type="caution">
    <text evidence="11">The sequence shown here is derived from an EMBL/GenBank/DDBJ whole genome shotgun (WGS) entry which is preliminary data.</text>
</comment>
<evidence type="ECO:0000256" key="5">
    <source>
        <dbReference type="ARBA" id="ARBA00022833"/>
    </source>
</evidence>
<feature type="domain" description="Transposase putative helix-turn-helix" evidence="10">
    <location>
        <begin position="1"/>
        <end position="35"/>
    </location>
</feature>
<dbReference type="EMBL" id="QBMC01000159">
    <property type="protein sequence ID" value="PZO12098.1"/>
    <property type="molecule type" value="Genomic_DNA"/>
</dbReference>
<evidence type="ECO:0000256" key="4">
    <source>
        <dbReference type="ARBA" id="ARBA00022723"/>
    </source>
</evidence>
<dbReference type="Proteomes" id="UP000249354">
    <property type="component" value="Unassembled WGS sequence"/>
</dbReference>
<keyword evidence="3" id="KW-0815">Transposition</keyword>
<keyword evidence="5" id="KW-0862">Zinc</keyword>
<dbReference type="GO" id="GO:0046872">
    <property type="term" value="F:metal ion binding"/>
    <property type="evidence" value="ECO:0007669"/>
    <property type="project" value="UniProtKB-KW"/>
</dbReference>
<dbReference type="PANTHER" id="PTHR30405:SF25">
    <property type="entry name" value="RNA-GUIDED DNA ENDONUCLEASE INSQ-RELATED"/>
    <property type="match status" value="1"/>
</dbReference>
<comment type="similarity">
    <text evidence="1">In the C-terminal section; belongs to the transposase 35 family.</text>
</comment>
<organism evidence="11 12">
    <name type="scientific">Leptolyngbya foveolarum</name>
    <dbReference type="NCBI Taxonomy" id="47253"/>
    <lineage>
        <taxon>Bacteria</taxon>
        <taxon>Bacillati</taxon>
        <taxon>Cyanobacteriota</taxon>
        <taxon>Cyanophyceae</taxon>
        <taxon>Leptolyngbyales</taxon>
        <taxon>Leptolyngbyaceae</taxon>
        <taxon>Leptolyngbya group</taxon>
        <taxon>Leptolyngbya</taxon>
    </lineage>
</organism>
<evidence type="ECO:0000313" key="11">
    <source>
        <dbReference type="EMBL" id="PZO12098.1"/>
    </source>
</evidence>
<name>A0A2W4VZ57_9CYAN</name>
<evidence type="ECO:0000313" key="12">
    <source>
        <dbReference type="Proteomes" id="UP000249354"/>
    </source>
</evidence>
<gene>
    <name evidence="11" type="ORF">DCF25_18195</name>
</gene>
<dbReference type="GO" id="GO:0003677">
    <property type="term" value="F:DNA binding"/>
    <property type="evidence" value="ECO:0007669"/>
    <property type="project" value="UniProtKB-KW"/>
</dbReference>
<reference evidence="12" key="1">
    <citation type="submission" date="2018-04" db="EMBL/GenBank/DDBJ databases">
        <authorList>
            <person name="Cornet L."/>
        </authorList>
    </citation>
    <scope>NUCLEOTIDE SEQUENCE [LARGE SCALE GENOMIC DNA]</scope>
</reference>
<dbReference type="Pfam" id="PF07282">
    <property type="entry name" value="Cas12f1-like_TNB"/>
    <property type="match status" value="1"/>
</dbReference>
<dbReference type="AlphaFoldDB" id="A0A2W4VZ57"/>
<evidence type="ECO:0000256" key="1">
    <source>
        <dbReference type="ARBA" id="ARBA00008761"/>
    </source>
</evidence>
<keyword evidence="4" id="KW-0479">Metal-binding</keyword>
<keyword evidence="6" id="KW-0238">DNA-binding</keyword>
<dbReference type="InterPro" id="IPR010095">
    <property type="entry name" value="Cas12f1-like_TNB"/>
</dbReference>
<evidence type="ECO:0000256" key="7">
    <source>
        <dbReference type="ARBA" id="ARBA00023172"/>
    </source>
</evidence>
<sequence>MKARYQYRIYPTPQQAKELSKLFGCCRVVWNDSLAWVMQTPEDTEWPSNTELQKLCITLAKQYPQRSWLSEVSNIPLQQSVQDLGVAFKNFYESCSGKRKGPKVRFPKFKSRHGKQSARFTKLGFSCKGNKLFLAKIGLFKVKWSRKLPAELSSVTILRNKAGQYYASFVVEVQQKSVRAKRKSIGVDLGIKVFAFPSVGKPVFSPSYDRLNRLIARTNRKLARQVKGSNRWQRTKLKLARLHLKVANTRKDFLHKQSTKLIRENQTVSLENLNVKGMLANRRLSRAISQQGWTQFRTMCEAKANQYKNRIVSIISRWEPTSQTCSDCGFRWGKIALSVRSILCVSCGAEHDRDENAAKNIDRVGVGHVHNIQKRTLSECQSSLEAVRDDVSSQPYGGEQLCFDL</sequence>
<dbReference type="GO" id="GO:0006310">
    <property type="term" value="P:DNA recombination"/>
    <property type="evidence" value="ECO:0007669"/>
    <property type="project" value="UniProtKB-KW"/>
</dbReference>
<dbReference type="GO" id="GO:0032196">
    <property type="term" value="P:transposition"/>
    <property type="evidence" value="ECO:0007669"/>
    <property type="project" value="UniProtKB-KW"/>
</dbReference>
<feature type="domain" description="Probable transposase IS891/IS1136/IS1341" evidence="8">
    <location>
        <begin position="168"/>
        <end position="281"/>
    </location>
</feature>
<keyword evidence="7" id="KW-0233">DNA recombination</keyword>
<reference evidence="11 12" key="2">
    <citation type="submission" date="2018-06" db="EMBL/GenBank/DDBJ databases">
        <title>Metagenomic assembly of (sub)arctic Cyanobacteria and their associated microbiome from non-axenic cultures.</title>
        <authorList>
            <person name="Baurain D."/>
        </authorList>
    </citation>
    <scope>NUCLEOTIDE SEQUENCE [LARGE SCALE GENOMIC DNA]</scope>
    <source>
        <strain evidence="11">ULC129bin1</strain>
    </source>
</reference>
<evidence type="ECO:0000256" key="2">
    <source>
        <dbReference type="ARBA" id="ARBA00011044"/>
    </source>
</evidence>
<protein>
    <submittedName>
        <fullName evidence="11">Transposase</fullName>
    </submittedName>
</protein>
<evidence type="ECO:0000259" key="10">
    <source>
        <dbReference type="Pfam" id="PF12323"/>
    </source>
</evidence>
<accession>A0A2W4VZ57</accession>
<comment type="similarity">
    <text evidence="2">In the N-terminal section; belongs to the transposase 2 family.</text>
</comment>
<dbReference type="Pfam" id="PF12323">
    <property type="entry name" value="HTH_OrfB_IS605"/>
    <property type="match status" value="1"/>
</dbReference>
<feature type="domain" description="Cas12f1-like TNB" evidence="9">
    <location>
        <begin position="293"/>
        <end position="361"/>
    </location>
</feature>
<dbReference type="InterPro" id="IPR001959">
    <property type="entry name" value="Transposase"/>
</dbReference>
<proteinExistence type="inferred from homology"/>
<dbReference type="NCBIfam" id="NF040570">
    <property type="entry name" value="guided_TnpB"/>
    <property type="match status" value="1"/>
</dbReference>
<dbReference type="InterPro" id="IPR021027">
    <property type="entry name" value="Transposase_put_HTH"/>
</dbReference>
<evidence type="ECO:0000256" key="3">
    <source>
        <dbReference type="ARBA" id="ARBA00022578"/>
    </source>
</evidence>
<evidence type="ECO:0000259" key="8">
    <source>
        <dbReference type="Pfam" id="PF01385"/>
    </source>
</evidence>
<evidence type="ECO:0000259" key="9">
    <source>
        <dbReference type="Pfam" id="PF07282"/>
    </source>
</evidence>